<dbReference type="AlphaFoldDB" id="A0A0A9FC03"/>
<protein>
    <submittedName>
        <fullName evidence="1">Uncharacterized protein</fullName>
    </submittedName>
</protein>
<reference evidence="1" key="1">
    <citation type="submission" date="2014-09" db="EMBL/GenBank/DDBJ databases">
        <authorList>
            <person name="Magalhaes I.L.F."/>
            <person name="Oliveira U."/>
            <person name="Santos F.R."/>
            <person name="Vidigal T.H.D.A."/>
            <person name="Brescovit A.D."/>
            <person name="Santos A.J."/>
        </authorList>
    </citation>
    <scope>NUCLEOTIDE SEQUENCE</scope>
    <source>
        <tissue evidence="1">Shoot tissue taken approximately 20 cm above the soil surface</tissue>
    </source>
</reference>
<proteinExistence type="predicted"/>
<organism evidence="1">
    <name type="scientific">Arundo donax</name>
    <name type="common">Giant reed</name>
    <name type="synonym">Donax arundinaceus</name>
    <dbReference type="NCBI Taxonomy" id="35708"/>
    <lineage>
        <taxon>Eukaryota</taxon>
        <taxon>Viridiplantae</taxon>
        <taxon>Streptophyta</taxon>
        <taxon>Embryophyta</taxon>
        <taxon>Tracheophyta</taxon>
        <taxon>Spermatophyta</taxon>
        <taxon>Magnoliopsida</taxon>
        <taxon>Liliopsida</taxon>
        <taxon>Poales</taxon>
        <taxon>Poaceae</taxon>
        <taxon>PACMAD clade</taxon>
        <taxon>Arundinoideae</taxon>
        <taxon>Arundineae</taxon>
        <taxon>Arundo</taxon>
    </lineage>
</organism>
<name>A0A0A9FC03_ARUDO</name>
<sequence length="17" mass="2149">MRLNCYCFQHSFCSMFM</sequence>
<reference evidence="1" key="2">
    <citation type="journal article" date="2015" name="Data Brief">
        <title>Shoot transcriptome of the giant reed, Arundo donax.</title>
        <authorList>
            <person name="Barrero R.A."/>
            <person name="Guerrero F.D."/>
            <person name="Moolhuijzen P."/>
            <person name="Goolsby J.A."/>
            <person name="Tidwell J."/>
            <person name="Bellgard S.E."/>
            <person name="Bellgard M.I."/>
        </authorList>
    </citation>
    <scope>NUCLEOTIDE SEQUENCE</scope>
    <source>
        <tissue evidence="1">Shoot tissue taken approximately 20 cm above the soil surface</tissue>
    </source>
</reference>
<evidence type="ECO:0000313" key="1">
    <source>
        <dbReference type="EMBL" id="JAE08749.1"/>
    </source>
</evidence>
<accession>A0A0A9FC03</accession>
<dbReference type="EMBL" id="GBRH01189147">
    <property type="protein sequence ID" value="JAE08749.1"/>
    <property type="molecule type" value="Transcribed_RNA"/>
</dbReference>